<accession>A0ABR4MWB7</accession>
<dbReference type="Gene3D" id="1.10.150.670">
    <property type="entry name" value="Crossover junction endonuclease EME1, DNA-binding domain"/>
    <property type="match status" value="1"/>
</dbReference>
<dbReference type="InterPro" id="IPR033309">
    <property type="entry name" value="Mus81"/>
</dbReference>
<keyword evidence="13" id="KW-0469">Meiosis</keyword>
<feature type="domain" description="ERCC4" evidence="15">
    <location>
        <begin position="168"/>
        <end position="270"/>
    </location>
</feature>
<evidence type="ECO:0000256" key="4">
    <source>
        <dbReference type="ARBA" id="ARBA00022722"/>
    </source>
</evidence>
<comment type="function">
    <text evidence="14">Interacts with EME1 to form a DNA structure-specific endonuclease with substrate preference for branched DNA structures with a 5'-end at the branch nick. Typical substrates include 3'-flap structures, D-loops, replication forks and nicked Holliday junctions. May be required in mitosis for the processing of stalled or collapsed replication fork intermediates. May be required in meiosis for the repair of meiosis-specific double strand breaks subsequent to single-end invasion (SEI).</text>
</comment>
<evidence type="ECO:0000256" key="6">
    <source>
        <dbReference type="ARBA" id="ARBA00022759"/>
    </source>
</evidence>
<evidence type="ECO:0000313" key="16">
    <source>
        <dbReference type="EMBL" id="KAL2911521.1"/>
    </source>
</evidence>
<keyword evidence="4 14" id="KW-0540">Nuclease</keyword>
<dbReference type="SUPFAM" id="SSF52980">
    <property type="entry name" value="Restriction endonuclease-like"/>
    <property type="match status" value="1"/>
</dbReference>
<evidence type="ECO:0000256" key="12">
    <source>
        <dbReference type="ARBA" id="ARBA00023242"/>
    </source>
</evidence>
<dbReference type="GO" id="GO:0004519">
    <property type="term" value="F:endonuclease activity"/>
    <property type="evidence" value="ECO:0007669"/>
    <property type="project" value="UniProtKB-KW"/>
</dbReference>
<evidence type="ECO:0000256" key="11">
    <source>
        <dbReference type="ARBA" id="ARBA00023204"/>
    </source>
</evidence>
<evidence type="ECO:0000256" key="14">
    <source>
        <dbReference type="RuleBase" id="RU369042"/>
    </source>
</evidence>
<dbReference type="InterPro" id="IPR006166">
    <property type="entry name" value="ERCC4_domain"/>
</dbReference>
<evidence type="ECO:0000256" key="10">
    <source>
        <dbReference type="ARBA" id="ARBA00023172"/>
    </source>
</evidence>
<dbReference type="Gene3D" id="3.40.50.10130">
    <property type="match status" value="1"/>
</dbReference>
<dbReference type="Pfam" id="PF21136">
    <property type="entry name" value="WHD_MUS81"/>
    <property type="match status" value="1"/>
</dbReference>
<evidence type="ECO:0000256" key="7">
    <source>
        <dbReference type="ARBA" id="ARBA00022763"/>
    </source>
</evidence>
<dbReference type="EMBL" id="JADGIZ020000104">
    <property type="protein sequence ID" value="KAL2911521.1"/>
    <property type="molecule type" value="Genomic_DNA"/>
</dbReference>
<comment type="subunit">
    <text evidence="14">Interacts with EME1.</text>
</comment>
<keyword evidence="8 14" id="KW-0378">Hydrolase</keyword>
<dbReference type="InterPro" id="IPR047417">
    <property type="entry name" value="WHD_MUS81"/>
</dbReference>
<keyword evidence="7 14" id="KW-0227">DNA damage</keyword>
<dbReference type="Proteomes" id="UP001527925">
    <property type="component" value="Unassembled WGS sequence"/>
</dbReference>
<protein>
    <recommendedName>
        <fullName evidence="14">Crossover junction endonuclease MUS81</fullName>
        <ecNumber evidence="14">3.1.22.-</ecNumber>
    </recommendedName>
</protein>
<dbReference type="InterPro" id="IPR011335">
    <property type="entry name" value="Restrct_endonuc-II-like"/>
</dbReference>
<comment type="subcellular location">
    <subcellularLocation>
        <location evidence="2 14">Nucleus</location>
    </subcellularLocation>
</comment>
<comment type="similarity">
    <text evidence="3 14">Belongs to the XPF family.</text>
</comment>
<keyword evidence="11 14" id="KW-0234">DNA repair</keyword>
<keyword evidence="10 14" id="KW-0233">DNA recombination</keyword>
<sequence length="488" mass="53867">MSTDTTQTVRSNPPQTARIYVPRYRSGGYAIVIAMTKHMPEAGFMSKHEIIEAGQPYCDSSFTAPNVNVSISRTAWNSMATLISKGLVYRFGFPHRFMLTEEGRELGLRLVSLAEANVVVGSSASQADLDCVTSSGGGAIDDLGGPEHDDLMNIDRLVTLPANTYDIYLVLDSREVVRSNRNYFRDELLSRGVKILTRSLALGDFLWLAKRRGTEAFVQPDSEIVLDCIIERKLMDDLVSSIKDERYREQKFRLSGCGLTNVTYLVEEGSLSNAEGFGKDRLVSAMTQTQILDGFFLKRTFSPQETVQYLFNMTRVVQSMYAVSSRPWLLAEATPSRAVSNTDEAGGNLLHCTFFREQNQTIYALRARDTDRNTVAGTRQTLAAALRISPTNVVVTYGAFVEMNSKTGGLTLSDVWMRQLMCIRGVSAEKAASVAAHFPTMSSFVLALARAGTTQQKEALLRSLGDGRKGIGPTLAREIVAFFDQGQD</sequence>
<keyword evidence="6 14" id="KW-0255">Endonuclease</keyword>
<dbReference type="EC" id="3.1.22.-" evidence="14"/>
<dbReference type="InterPro" id="IPR036388">
    <property type="entry name" value="WH-like_DNA-bd_sf"/>
</dbReference>
<evidence type="ECO:0000256" key="5">
    <source>
        <dbReference type="ARBA" id="ARBA00022723"/>
    </source>
</evidence>
<keyword evidence="9 14" id="KW-0460">Magnesium</keyword>
<dbReference type="Gene3D" id="1.10.10.10">
    <property type="entry name" value="Winged helix-like DNA-binding domain superfamily/Winged helix DNA-binding domain"/>
    <property type="match status" value="1"/>
</dbReference>
<comment type="cofactor">
    <cofactor evidence="1 14">
        <name>Mg(2+)</name>
        <dbReference type="ChEBI" id="CHEBI:18420"/>
    </cofactor>
</comment>
<evidence type="ECO:0000256" key="13">
    <source>
        <dbReference type="ARBA" id="ARBA00023254"/>
    </source>
</evidence>
<dbReference type="PANTHER" id="PTHR13451:SF0">
    <property type="entry name" value="CROSSOVER JUNCTION ENDONUCLEASE MUS81"/>
    <property type="match status" value="1"/>
</dbReference>
<evidence type="ECO:0000256" key="1">
    <source>
        <dbReference type="ARBA" id="ARBA00001946"/>
    </source>
</evidence>
<dbReference type="CDD" id="cd20074">
    <property type="entry name" value="XPF_nuclease_Mus81"/>
    <property type="match status" value="1"/>
</dbReference>
<dbReference type="InterPro" id="IPR047416">
    <property type="entry name" value="XPF_nuclease_Mus81"/>
</dbReference>
<evidence type="ECO:0000256" key="9">
    <source>
        <dbReference type="ARBA" id="ARBA00022842"/>
    </source>
</evidence>
<evidence type="ECO:0000256" key="8">
    <source>
        <dbReference type="ARBA" id="ARBA00022801"/>
    </source>
</evidence>
<reference evidence="16 17" key="1">
    <citation type="submission" date="2023-09" db="EMBL/GenBank/DDBJ databases">
        <title>Pangenome analysis of Batrachochytrium dendrobatidis and related Chytrids.</title>
        <authorList>
            <person name="Yacoub M.N."/>
            <person name="Stajich J.E."/>
            <person name="James T.Y."/>
        </authorList>
    </citation>
    <scope>NUCLEOTIDE SEQUENCE [LARGE SCALE GENOMIC DNA]</scope>
    <source>
        <strain evidence="16 17">JEL0888</strain>
    </source>
</reference>
<comment type="caution">
    <text evidence="16">The sequence shown here is derived from an EMBL/GenBank/DDBJ whole genome shotgun (WGS) entry which is preliminary data.</text>
</comment>
<evidence type="ECO:0000313" key="17">
    <source>
        <dbReference type="Proteomes" id="UP001527925"/>
    </source>
</evidence>
<keyword evidence="17" id="KW-1185">Reference proteome</keyword>
<dbReference type="CDD" id="cd21036">
    <property type="entry name" value="WH_MUS81"/>
    <property type="match status" value="1"/>
</dbReference>
<evidence type="ECO:0000256" key="3">
    <source>
        <dbReference type="ARBA" id="ARBA00010015"/>
    </source>
</evidence>
<dbReference type="InterPro" id="IPR042530">
    <property type="entry name" value="EME1/EME2_C"/>
</dbReference>
<keyword evidence="5 14" id="KW-0479">Metal-binding</keyword>
<evidence type="ECO:0000259" key="15">
    <source>
        <dbReference type="SMART" id="SM00891"/>
    </source>
</evidence>
<keyword evidence="12 14" id="KW-0539">Nucleus</keyword>
<gene>
    <name evidence="16" type="primary">MUS81</name>
    <name evidence="16" type="ORF">HK105_209010</name>
</gene>
<name>A0ABR4MWB7_9FUNG</name>
<evidence type="ECO:0000256" key="2">
    <source>
        <dbReference type="ARBA" id="ARBA00004123"/>
    </source>
</evidence>
<organism evidence="16 17">
    <name type="scientific">Polyrhizophydium stewartii</name>
    <dbReference type="NCBI Taxonomy" id="2732419"/>
    <lineage>
        <taxon>Eukaryota</taxon>
        <taxon>Fungi</taxon>
        <taxon>Fungi incertae sedis</taxon>
        <taxon>Chytridiomycota</taxon>
        <taxon>Chytridiomycota incertae sedis</taxon>
        <taxon>Chytridiomycetes</taxon>
        <taxon>Rhizophydiales</taxon>
        <taxon>Rhizophydiales incertae sedis</taxon>
        <taxon>Polyrhizophydium</taxon>
    </lineage>
</organism>
<dbReference type="Pfam" id="PF02732">
    <property type="entry name" value="ERCC4"/>
    <property type="match status" value="1"/>
</dbReference>
<dbReference type="SMART" id="SM00891">
    <property type="entry name" value="ERCC4"/>
    <property type="match status" value="1"/>
</dbReference>
<dbReference type="PANTHER" id="PTHR13451">
    <property type="entry name" value="CLASS II CROSSOVER JUNCTION ENDONUCLEASE MUS81"/>
    <property type="match status" value="1"/>
</dbReference>
<proteinExistence type="inferred from homology"/>